<dbReference type="InterPro" id="IPR029052">
    <property type="entry name" value="Metallo-depent_PP-like"/>
</dbReference>
<organism evidence="15 16">
    <name type="scientific">Kluyveromyces lactis (strain ATCC 8585 / CBS 2359 / DSM 70799 / NBRC 1267 / NRRL Y-1140 / WM37)</name>
    <name type="common">Yeast</name>
    <name type="synonym">Candida sphaerica</name>
    <dbReference type="NCBI Taxonomy" id="284590"/>
    <lineage>
        <taxon>Eukaryota</taxon>
        <taxon>Fungi</taxon>
        <taxon>Dikarya</taxon>
        <taxon>Ascomycota</taxon>
        <taxon>Saccharomycotina</taxon>
        <taxon>Saccharomycetes</taxon>
        <taxon>Saccharomycetales</taxon>
        <taxon>Saccharomycetaceae</taxon>
        <taxon>Kluyveromyces</taxon>
    </lineage>
</organism>
<evidence type="ECO:0000256" key="4">
    <source>
        <dbReference type="ARBA" id="ARBA00004123"/>
    </source>
</evidence>
<keyword evidence="8" id="KW-0378">Hydrolase</keyword>
<dbReference type="eggNOG" id="KOG2863">
    <property type="taxonomic scope" value="Eukaryota"/>
</dbReference>
<name>Q6CS28_KLULA</name>
<feature type="domain" description="Calcineurin-like phosphoesterase" evidence="13">
    <location>
        <begin position="6"/>
        <end position="229"/>
    </location>
</feature>
<evidence type="ECO:0000313" key="16">
    <source>
        <dbReference type="Proteomes" id="UP000000598"/>
    </source>
</evidence>
<evidence type="ECO:0000256" key="1">
    <source>
        <dbReference type="ARBA" id="ARBA00001936"/>
    </source>
</evidence>
<dbReference type="InParanoid" id="Q6CS28"/>
<gene>
    <name evidence="15" type="ORF">KLLA0_D04466g</name>
</gene>
<comment type="subcellular location">
    <subcellularLocation>
        <location evidence="4">Nucleus</location>
    </subcellularLocation>
</comment>
<dbReference type="CDD" id="cd00844">
    <property type="entry name" value="MPP_Dbr1_N"/>
    <property type="match status" value="1"/>
</dbReference>
<evidence type="ECO:0000256" key="8">
    <source>
        <dbReference type="ARBA" id="ARBA00022801"/>
    </source>
</evidence>
<dbReference type="Pfam" id="PF00149">
    <property type="entry name" value="Metallophos"/>
    <property type="match status" value="1"/>
</dbReference>
<keyword evidence="12" id="KW-0539">Nucleus</keyword>
<evidence type="ECO:0000256" key="12">
    <source>
        <dbReference type="ARBA" id="ARBA00023242"/>
    </source>
</evidence>
<dbReference type="FunCoup" id="Q6CS28">
    <property type="interactions" value="716"/>
</dbReference>
<keyword evidence="7" id="KW-0479">Metal-binding</keyword>
<evidence type="ECO:0000256" key="9">
    <source>
        <dbReference type="ARBA" id="ARBA00022833"/>
    </source>
</evidence>
<dbReference type="GO" id="GO:0008419">
    <property type="term" value="F:RNA lariat debranching enzyme activity"/>
    <property type="evidence" value="ECO:0007669"/>
    <property type="project" value="UniProtKB-ARBA"/>
</dbReference>
<evidence type="ECO:0000256" key="2">
    <source>
        <dbReference type="ARBA" id="ARBA00001947"/>
    </source>
</evidence>
<comment type="similarity">
    <text evidence="5">Belongs to the lariat debranching enzyme family.</text>
</comment>
<comment type="cofactor">
    <cofactor evidence="1">
        <name>Mn(2+)</name>
        <dbReference type="ChEBI" id="CHEBI:29035"/>
    </cofactor>
</comment>
<dbReference type="GO" id="GO:0046872">
    <property type="term" value="F:metal ion binding"/>
    <property type="evidence" value="ECO:0007669"/>
    <property type="project" value="UniProtKB-KW"/>
</dbReference>
<dbReference type="AlphaFoldDB" id="Q6CS28"/>
<dbReference type="InterPro" id="IPR007708">
    <property type="entry name" value="DBR1_C"/>
</dbReference>
<keyword evidence="11" id="KW-0464">Manganese</keyword>
<evidence type="ECO:0000256" key="5">
    <source>
        <dbReference type="ARBA" id="ARBA00006045"/>
    </source>
</evidence>
<keyword evidence="6" id="KW-0507">mRNA processing</keyword>
<evidence type="ECO:0000256" key="3">
    <source>
        <dbReference type="ARBA" id="ARBA00001954"/>
    </source>
</evidence>
<evidence type="ECO:0000259" key="14">
    <source>
        <dbReference type="Pfam" id="PF05011"/>
    </source>
</evidence>
<evidence type="ECO:0000256" key="11">
    <source>
        <dbReference type="ARBA" id="ARBA00023211"/>
    </source>
</evidence>
<evidence type="ECO:0000313" key="15">
    <source>
        <dbReference type="EMBL" id="CAH00357.1"/>
    </source>
</evidence>
<dbReference type="OMA" id="CHGEIET"/>
<dbReference type="InterPro" id="IPR041816">
    <property type="entry name" value="Dbr1_N"/>
</dbReference>
<dbReference type="GO" id="GO:0005634">
    <property type="term" value="C:nucleus"/>
    <property type="evidence" value="ECO:0007669"/>
    <property type="project" value="UniProtKB-SubCell"/>
</dbReference>
<dbReference type="EMBL" id="CR382124">
    <property type="protein sequence ID" value="CAH00357.1"/>
    <property type="molecule type" value="Genomic_DNA"/>
</dbReference>
<dbReference type="Proteomes" id="UP000000598">
    <property type="component" value="Chromosome D"/>
</dbReference>
<dbReference type="HOGENOM" id="CLU_005893_1_0_1"/>
<reference evidence="15 16" key="1">
    <citation type="journal article" date="2004" name="Nature">
        <title>Genome evolution in yeasts.</title>
        <authorList>
            <consortium name="Genolevures"/>
            <person name="Dujon B."/>
            <person name="Sherman D."/>
            <person name="Fischer G."/>
            <person name="Durrens P."/>
            <person name="Casaregola S."/>
            <person name="Lafontaine I."/>
            <person name="de Montigny J."/>
            <person name="Marck C."/>
            <person name="Neuveglise C."/>
            <person name="Talla E."/>
            <person name="Goffard N."/>
            <person name="Frangeul L."/>
            <person name="Aigle M."/>
            <person name="Anthouard V."/>
            <person name="Babour A."/>
            <person name="Barbe V."/>
            <person name="Barnay S."/>
            <person name="Blanchin S."/>
            <person name="Beckerich J.M."/>
            <person name="Beyne E."/>
            <person name="Bleykasten C."/>
            <person name="Boisrame A."/>
            <person name="Boyer J."/>
            <person name="Cattolico L."/>
            <person name="Confanioleri F."/>
            <person name="de Daruvar A."/>
            <person name="Despons L."/>
            <person name="Fabre E."/>
            <person name="Fairhead C."/>
            <person name="Ferry-Dumazet H."/>
            <person name="Groppi A."/>
            <person name="Hantraye F."/>
            <person name="Hennequin C."/>
            <person name="Jauniaux N."/>
            <person name="Joyet P."/>
            <person name="Kachouri R."/>
            <person name="Kerrest A."/>
            <person name="Koszul R."/>
            <person name="Lemaire M."/>
            <person name="Lesur I."/>
            <person name="Ma L."/>
            <person name="Muller H."/>
            <person name="Nicaud J.M."/>
            <person name="Nikolski M."/>
            <person name="Oztas S."/>
            <person name="Ozier-Kalogeropoulos O."/>
            <person name="Pellenz S."/>
            <person name="Potier S."/>
            <person name="Richard G.F."/>
            <person name="Straub M.L."/>
            <person name="Suleau A."/>
            <person name="Swennene D."/>
            <person name="Tekaia F."/>
            <person name="Wesolowski-Louvel M."/>
            <person name="Westhof E."/>
            <person name="Wirth B."/>
            <person name="Zeniou-Meyer M."/>
            <person name="Zivanovic I."/>
            <person name="Bolotin-Fukuhara M."/>
            <person name="Thierry A."/>
            <person name="Bouchier C."/>
            <person name="Caudron B."/>
            <person name="Scarpelli C."/>
            <person name="Gaillardin C."/>
            <person name="Weissenbach J."/>
            <person name="Wincker P."/>
            <person name="Souciet J.L."/>
        </authorList>
    </citation>
    <scope>NUCLEOTIDE SEQUENCE [LARGE SCALE GENOMIC DNA]</scope>
    <source>
        <strain evidence="16">ATCC 8585 / CBS 2359 / DSM 70799 / NBRC 1267 / NRRL Y-1140 / WM37</strain>
    </source>
</reference>
<dbReference type="PaxDb" id="284590-Q6CS28"/>
<dbReference type="GO" id="GO:0000398">
    <property type="term" value="P:mRNA splicing, via spliceosome"/>
    <property type="evidence" value="ECO:0007669"/>
    <property type="project" value="TreeGrafter"/>
</dbReference>
<accession>Q6CS28</accession>
<evidence type="ECO:0000259" key="13">
    <source>
        <dbReference type="Pfam" id="PF00149"/>
    </source>
</evidence>
<keyword evidence="10" id="KW-0408">Iron</keyword>
<protein>
    <submittedName>
        <fullName evidence="15">KLLA0D04466p</fullName>
    </submittedName>
</protein>
<dbReference type="SUPFAM" id="SSF56300">
    <property type="entry name" value="Metallo-dependent phosphatases"/>
    <property type="match status" value="1"/>
</dbReference>
<sequence length="385" mass="44590">MKRLQVAIQGCAHGQLQHIYDSLKTLKTKPDILLILGDFQSLLTKYDYKTCAIPPKYAKLGDFHKYYTGQLEAPILTIFIGGNHENMGQLTKIPHGGYIAKNIFYMGACNVITLMGVRMAGISGIYNEFDHLRERPDWDQIDWNREKRSTYHVRDSEIVPLAMMRERISLVMSHDWPTSIAKHGDLKKLLKQKPYFRDEINDNSLGSPLNWYLLKRLKPIWWASAHLHVRFEATYKHDHKVNNDEIDLDIDLDLDSDLDLKPGISTQATSTKINTTTKFIALDKCKGGNSFRHLTEITIDYDENHPTCQDRALYWDPEYLANLKYCLSIKDSLKGKDLQQIPVDELQSNVEVGHVEDWSKYRIPVPQSYRSVIKQTEYVTEKFLQ</sequence>
<comment type="cofactor">
    <cofactor evidence="3">
        <name>Fe(2+)</name>
        <dbReference type="ChEBI" id="CHEBI:29033"/>
    </cofactor>
</comment>
<evidence type="ECO:0000256" key="6">
    <source>
        <dbReference type="ARBA" id="ARBA00022664"/>
    </source>
</evidence>
<dbReference type="PANTHER" id="PTHR12849:SF0">
    <property type="entry name" value="LARIAT DEBRANCHING ENZYME"/>
    <property type="match status" value="1"/>
</dbReference>
<keyword evidence="16" id="KW-1185">Reference proteome</keyword>
<keyword evidence="9" id="KW-0862">Zinc</keyword>
<comment type="cofactor">
    <cofactor evidence="2">
        <name>Zn(2+)</name>
        <dbReference type="ChEBI" id="CHEBI:29105"/>
    </cofactor>
</comment>
<dbReference type="PANTHER" id="PTHR12849">
    <property type="entry name" value="RNA LARIAT DEBRANCHING ENZYME"/>
    <property type="match status" value="1"/>
</dbReference>
<proteinExistence type="inferred from homology"/>
<dbReference type="InterPro" id="IPR004843">
    <property type="entry name" value="Calcineurin-like_PHP"/>
</dbReference>
<evidence type="ECO:0000256" key="7">
    <source>
        <dbReference type="ARBA" id="ARBA00022723"/>
    </source>
</evidence>
<dbReference type="Pfam" id="PF05011">
    <property type="entry name" value="DBR1"/>
    <property type="match status" value="1"/>
</dbReference>
<dbReference type="KEGG" id="kla:KLLA0_D04466g"/>
<feature type="domain" description="Lariat debranching enzyme C-terminal" evidence="14">
    <location>
        <begin position="274"/>
        <end position="328"/>
    </location>
</feature>
<evidence type="ECO:0000256" key="10">
    <source>
        <dbReference type="ARBA" id="ARBA00023004"/>
    </source>
</evidence>
<dbReference type="STRING" id="284590.Q6CS28"/>